<keyword evidence="2" id="KW-1185">Reference proteome</keyword>
<dbReference type="PANTHER" id="PTHR47411:SF3">
    <property type="entry name" value="I-BETA-1,3-N-ACETYLGLUCOSAMINYLTRANSFERASE"/>
    <property type="match status" value="1"/>
</dbReference>
<feature type="non-terminal residue" evidence="1">
    <location>
        <position position="1"/>
    </location>
</feature>
<dbReference type="EMBL" id="BTSX01000006">
    <property type="protein sequence ID" value="GMT07914.1"/>
    <property type="molecule type" value="Genomic_DNA"/>
</dbReference>
<evidence type="ECO:0000313" key="2">
    <source>
        <dbReference type="Proteomes" id="UP001432027"/>
    </source>
</evidence>
<comment type="caution">
    <text evidence="1">The sequence shown here is derived from an EMBL/GenBank/DDBJ whole genome shotgun (WGS) entry which is preliminary data.</text>
</comment>
<name>A0AAV5UQ19_9BILA</name>
<proteinExistence type="predicted"/>
<dbReference type="AlphaFoldDB" id="A0AAV5UQ19"/>
<organism evidence="1 2">
    <name type="scientific">Pristionchus entomophagus</name>
    <dbReference type="NCBI Taxonomy" id="358040"/>
    <lineage>
        <taxon>Eukaryota</taxon>
        <taxon>Metazoa</taxon>
        <taxon>Ecdysozoa</taxon>
        <taxon>Nematoda</taxon>
        <taxon>Chromadorea</taxon>
        <taxon>Rhabditida</taxon>
        <taxon>Rhabditina</taxon>
        <taxon>Diplogasteromorpha</taxon>
        <taxon>Diplogasteroidea</taxon>
        <taxon>Neodiplogasteridae</taxon>
        <taxon>Pristionchus</taxon>
    </lineage>
</organism>
<reference evidence="1" key="1">
    <citation type="submission" date="2023-10" db="EMBL/GenBank/DDBJ databases">
        <title>Genome assembly of Pristionchus species.</title>
        <authorList>
            <person name="Yoshida K."/>
            <person name="Sommer R.J."/>
        </authorList>
    </citation>
    <scope>NUCLEOTIDE SEQUENCE</scope>
    <source>
        <strain evidence="1">RS0144</strain>
    </source>
</reference>
<dbReference type="Pfam" id="PF13896">
    <property type="entry name" value="Glyco_transf_49"/>
    <property type="match status" value="1"/>
</dbReference>
<dbReference type="Proteomes" id="UP001432027">
    <property type="component" value="Unassembled WGS sequence"/>
</dbReference>
<sequence length="106" mass="13068">IKKRRYWEFQFVGLRNVPLFDENFPYRADNNLELRWEVCRAGYRLLPVKDLFVYHTLSDDEHGKRDDPAKKNVMKKRNHWRYFIAMRGIRKRMDMLYPTTKEECPV</sequence>
<evidence type="ECO:0000313" key="1">
    <source>
        <dbReference type="EMBL" id="GMT07914.1"/>
    </source>
</evidence>
<accession>A0AAV5UQ19</accession>
<evidence type="ECO:0008006" key="3">
    <source>
        <dbReference type="Google" id="ProtNLM"/>
    </source>
</evidence>
<protein>
    <recommendedName>
        <fullName evidence="3">Glycosyltransferase family 2 protein</fullName>
    </recommendedName>
</protein>
<dbReference type="PANTHER" id="PTHR47411">
    <property type="entry name" value="B3GNT1, BETA-1,3-N-ACETYLGUCOSAMINYLTRANSFERASE 1, HOMOLOG"/>
    <property type="match status" value="1"/>
</dbReference>
<gene>
    <name evidence="1" type="ORF">PENTCL1PPCAC_30088</name>
</gene>